<gene>
    <name evidence="1" type="primary">Acey_s0013.g1941</name>
    <name evidence="1" type="ORF">Y032_0013g1941</name>
</gene>
<evidence type="ECO:0000313" key="1">
    <source>
        <dbReference type="EMBL" id="EYC24516.1"/>
    </source>
</evidence>
<name>A0A016VB95_9BILA</name>
<dbReference type="EMBL" id="JARK01001349">
    <property type="protein sequence ID" value="EYC24516.1"/>
    <property type="molecule type" value="Genomic_DNA"/>
</dbReference>
<evidence type="ECO:0000313" key="2">
    <source>
        <dbReference type="Proteomes" id="UP000024635"/>
    </source>
</evidence>
<proteinExistence type="predicted"/>
<sequence>MKCMGRVLQVQSLPLNSHSLNAPFHFADEIAVDFSRIALDYVSAADVSSRTKNQRFHCPLPCVLSVSVGSSPRPFSVPPAVCEHVVLLSPSSFLTGIVAGVRYLSLPNQVQAGGKERADGEGPEPLPLPLPTITARLSSAAFSCFAHRRSLRAFDPLSIRIDQTSFARCGVWSRFPRAVIVLGCAECIDRLNHALPWLLLAESV</sequence>
<dbReference type="AlphaFoldDB" id="A0A016VB95"/>
<protein>
    <submittedName>
        <fullName evidence="1">Uncharacterized protein</fullName>
    </submittedName>
</protein>
<dbReference type="Proteomes" id="UP000024635">
    <property type="component" value="Unassembled WGS sequence"/>
</dbReference>
<reference evidence="2" key="1">
    <citation type="journal article" date="2015" name="Nat. Genet.">
        <title>The genome and transcriptome of the zoonotic hookworm Ancylostoma ceylanicum identify infection-specific gene families.</title>
        <authorList>
            <person name="Schwarz E.M."/>
            <person name="Hu Y."/>
            <person name="Antoshechkin I."/>
            <person name="Miller M.M."/>
            <person name="Sternberg P.W."/>
            <person name="Aroian R.V."/>
        </authorList>
    </citation>
    <scope>NUCLEOTIDE SEQUENCE</scope>
    <source>
        <strain evidence="2">HY135</strain>
    </source>
</reference>
<keyword evidence="2" id="KW-1185">Reference proteome</keyword>
<organism evidence="1 2">
    <name type="scientific">Ancylostoma ceylanicum</name>
    <dbReference type="NCBI Taxonomy" id="53326"/>
    <lineage>
        <taxon>Eukaryota</taxon>
        <taxon>Metazoa</taxon>
        <taxon>Ecdysozoa</taxon>
        <taxon>Nematoda</taxon>
        <taxon>Chromadorea</taxon>
        <taxon>Rhabditida</taxon>
        <taxon>Rhabditina</taxon>
        <taxon>Rhabditomorpha</taxon>
        <taxon>Strongyloidea</taxon>
        <taxon>Ancylostomatidae</taxon>
        <taxon>Ancylostomatinae</taxon>
        <taxon>Ancylostoma</taxon>
    </lineage>
</organism>
<accession>A0A016VB95</accession>
<comment type="caution">
    <text evidence="1">The sequence shown here is derived from an EMBL/GenBank/DDBJ whole genome shotgun (WGS) entry which is preliminary data.</text>
</comment>